<dbReference type="RefSeq" id="WP_353642635.1">
    <property type="nucleotide sequence ID" value="NZ_CP159253.1"/>
</dbReference>
<dbReference type="AlphaFoldDB" id="A0AAU8CSB3"/>
<reference evidence="1" key="1">
    <citation type="submission" date="2024-06" db="EMBL/GenBank/DDBJ databases">
        <title>Mesorhizobium karijinii sp. nov., a symbiont of the iconic Swainsona formosa from arid Australia.</title>
        <authorList>
            <person name="Hill Y.J."/>
            <person name="Watkin E.L.J."/>
            <person name="O'Hara G.W."/>
            <person name="Terpolilli J."/>
            <person name="Tye M.L."/>
            <person name="Kohlmeier M.G."/>
        </authorList>
    </citation>
    <scope>NUCLEOTIDE SEQUENCE</scope>
    <source>
        <strain evidence="1">WSM2240</strain>
    </source>
</reference>
<name>A0AAU8CSB3_9HYPH</name>
<gene>
    <name evidence="1" type="ORF">ABVK50_04635</name>
</gene>
<organism evidence="1">
    <name type="scientific">Mesorhizobium sp. WSM2240</name>
    <dbReference type="NCBI Taxonomy" id="3228851"/>
    <lineage>
        <taxon>Bacteria</taxon>
        <taxon>Pseudomonadati</taxon>
        <taxon>Pseudomonadota</taxon>
        <taxon>Alphaproteobacteria</taxon>
        <taxon>Hyphomicrobiales</taxon>
        <taxon>Phyllobacteriaceae</taxon>
        <taxon>Mesorhizobium</taxon>
    </lineage>
</organism>
<evidence type="ECO:0000313" key="1">
    <source>
        <dbReference type="EMBL" id="XCG49835.1"/>
    </source>
</evidence>
<protein>
    <submittedName>
        <fullName evidence="1">Uncharacterized protein</fullName>
    </submittedName>
</protein>
<proteinExistence type="predicted"/>
<dbReference type="EMBL" id="CP159253">
    <property type="protein sequence ID" value="XCG49835.1"/>
    <property type="molecule type" value="Genomic_DNA"/>
</dbReference>
<sequence>MSRLLPPRSVLYTVRVMQEADIPRFVQAVIDAGCYICAVGHEGYVFGDADLSLHERAAIEPRLREIHEMFGERDHLLPRIVAFLRSIGRCVEI</sequence>
<accession>A0AAU8CSB3</accession>